<sequence length="53" mass="6296">MSMKEEVEKLIQETRELDEKLNSLNTLEHLKALEEILSQHKVEIEKYLGREIS</sequence>
<evidence type="ECO:0000313" key="2">
    <source>
        <dbReference type="EMBL" id="WLR42117.1"/>
    </source>
</evidence>
<dbReference type="EMBL" id="CP129013">
    <property type="protein sequence ID" value="WLR42117.1"/>
    <property type="molecule type" value="Genomic_DNA"/>
</dbReference>
<reference evidence="2 3" key="1">
    <citation type="submission" date="2023-06" db="EMBL/GenBank/DDBJ databases">
        <title>Five Gram-positive bacteria isolated from mangrove sediments in Shenzhen, Guangdong, China.</title>
        <authorList>
            <person name="Yu S."/>
            <person name="Zheng W."/>
            <person name="Huang Y."/>
        </authorList>
    </citation>
    <scope>NUCLEOTIDE SEQUENCE [LARGE SCALE GENOMIC DNA]</scope>
    <source>
        <strain evidence="2 3">SaN35-3</strain>
    </source>
</reference>
<feature type="coiled-coil region" evidence="1">
    <location>
        <begin position="7"/>
        <end position="50"/>
    </location>
</feature>
<dbReference type="RefSeq" id="WP_226540563.1">
    <property type="nucleotide sequence ID" value="NZ_CP129013.1"/>
</dbReference>
<name>A0ABY9JRZ6_9BACI</name>
<evidence type="ECO:0000313" key="3">
    <source>
        <dbReference type="Proteomes" id="UP001197974"/>
    </source>
</evidence>
<protein>
    <submittedName>
        <fullName evidence="2">Uncharacterized protein</fullName>
    </submittedName>
</protein>
<organism evidence="2 3">
    <name type="scientific">Bacillus carboniphilus</name>
    <dbReference type="NCBI Taxonomy" id="86663"/>
    <lineage>
        <taxon>Bacteria</taxon>
        <taxon>Bacillati</taxon>
        <taxon>Bacillota</taxon>
        <taxon>Bacilli</taxon>
        <taxon>Bacillales</taxon>
        <taxon>Bacillaceae</taxon>
        <taxon>Bacillus</taxon>
    </lineage>
</organism>
<dbReference type="Proteomes" id="UP001197974">
    <property type="component" value="Chromosome"/>
</dbReference>
<evidence type="ECO:0000256" key="1">
    <source>
        <dbReference type="SAM" id="Coils"/>
    </source>
</evidence>
<accession>A0ABY9JRZ6</accession>
<keyword evidence="3" id="KW-1185">Reference proteome</keyword>
<gene>
    <name evidence="2" type="ORF">LC087_15310</name>
</gene>
<keyword evidence="1" id="KW-0175">Coiled coil</keyword>
<proteinExistence type="predicted"/>